<evidence type="ECO:0000256" key="6">
    <source>
        <dbReference type="RuleBase" id="RU363053"/>
    </source>
</evidence>
<evidence type="ECO:0000256" key="2">
    <source>
        <dbReference type="ARBA" id="ARBA00006824"/>
    </source>
</evidence>
<keyword evidence="3" id="KW-0812">Transmembrane</keyword>
<dbReference type="PANTHER" id="PTHR11266">
    <property type="entry name" value="PEROXISOMAL MEMBRANE PROTEIN 2, PXMP2 MPV17"/>
    <property type="match status" value="1"/>
</dbReference>
<evidence type="ECO:0000256" key="1">
    <source>
        <dbReference type="ARBA" id="ARBA00004141"/>
    </source>
</evidence>
<comment type="caution">
    <text evidence="7">The sequence shown here is derived from an EMBL/GenBank/DDBJ whole genome shotgun (WGS) entry which is preliminary data.</text>
</comment>
<reference evidence="7 8" key="1">
    <citation type="submission" date="2018-06" db="EMBL/GenBank/DDBJ databases">
        <title>Complete Genomes of Monosporascus.</title>
        <authorList>
            <person name="Robinson A.J."/>
            <person name="Natvig D.O."/>
        </authorList>
    </citation>
    <scope>NUCLEOTIDE SEQUENCE [LARGE SCALE GENOMIC DNA]</scope>
    <source>
        <strain evidence="7 8">CBS 609.92</strain>
    </source>
</reference>
<comment type="similarity">
    <text evidence="2 6">Belongs to the peroxisomal membrane protein PXMP2/4 family.</text>
</comment>
<evidence type="ECO:0000313" key="7">
    <source>
        <dbReference type="EMBL" id="RYO90137.1"/>
    </source>
</evidence>
<evidence type="ECO:0000256" key="5">
    <source>
        <dbReference type="ARBA" id="ARBA00023136"/>
    </source>
</evidence>
<sequence>MAPPPIVNATIQSAMLAAASNFLAQALMAYRKEAPLVIDWVPMFQFVLFALISTPPNFLWQEYLETTFPAYHASPTREAVASAAAGDEKELEREAREGRLVEPRLNVSNTAAKFALDQTAGAAVNTFLFSAFMHSIQAAMVGPPLPGQNPLVPLPAIDYARVDWATVLRRSRAEFFTLLSAGWRLWPLVSLVNFTLVKSVEARNLLGGLAGLAWGVYMSLIAAS</sequence>
<evidence type="ECO:0000256" key="4">
    <source>
        <dbReference type="ARBA" id="ARBA00022989"/>
    </source>
</evidence>
<dbReference type="EMBL" id="QJNS01000061">
    <property type="protein sequence ID" value="RYO90137.1"/>
    <property type="molecule type" value="Genomic_DNA"/>
</dbReference>
<accession>A0ABY0HCB3</accession>
<comment type="subcellular location">
    <subcellularLocation>
        <location evidence="1">Membrane</location>
        <topology evidence="1">Multi-pass membrane protein</topology>
    </subcellularLocation>
</comment>
<proteinExistence type="inferred from homology"/>
<dbReference type="InterPro" id="IPR007248">
    <property type="entry name" value="Mpv17_PMP22"/>
</dbReference>
<keyword evidence="5" id="KW-0472">Membrane</keyword>
<protein>
    <submittedName>
        <fullName evidence="7">Uncharacterized protein</fullName>
    </submittedName>
</protein>
<keyword evidence="4" id="KW-1133">Transmembrane helix</keyword>
<dbReference type="Pfam" id="PF04117">
    <property type="entry name" value="Mpv17_PMP22"/>
    <property type="match status" value="1"/>
</dbReference>
<evidence type="ECO:0000256" key="3">
    <source>
        <dbReference type="ARBA" id="ARBA00022692"/>
    </source>
</evidence>
<name>A0ABY0HCB3_9PEZI</name>
<dbReference type="PANTHER" id="PTHR11266:SF80">
    <property type="entry name" value="PEROXISOMAL MEMBRANE PROTEIN 2"/>
    <property type="match status" value="1"/>
</dbReference>
<dbReference type="Proteomes" id="UP000294003">
    <property type="component" value="Unassembled WGS sequence"/>
</dbReference>
<gene>
    <name evidence="7" type="ORF">DL762_002862</name>
</gene>
<evidence type="ECO:0000313" key="8">
    <source>
        <dbReference type="Proteomes" id="UP000294003"/>
    </source>
</evidence>
<keyword evidence="8" id="KW-1185">Reference proteome</keyword>
<organism evidence="7 8">
    <name type="scientific">Monosporascus cannonballus</name>
    <dbReference type="NCBI Taxonomy" id="155416"/>
    <lineage>
        <taxon>Eukaryota</taxon>
        <taxon>Fungi</taxon>
        <taxon>Dikarya</taxon>
        <taxon>Ascomycota</taxon>
        <taxon>Pezizomycotina</taxon>
        <taxon>Sordariomycetes</taxon>
        <taxon>Xylariomycetidae</taxon>
        <taxon>Xylariales</taxon>
        <taxon>Xylariales incertae sedis</taxon>
        <taxon>Monosporascus</taxon>
    </lineage>
</organism>